<comment type="subcellular location">
    <subcellularLocation>
        <location evidence="1">Nucleus</location>
    </subcellularLocation>
</comment>
<dbReference type="InterPro" id="IPR016024">
    <property type="entry name" value="ARM-type_fold"/>
</dbReference>
<dbReference type="GO" id="GO:0006606">
    <property type="term" value="P:protein import into nucleus"/>
    <property type="evidence" value="ECO:0007669"/>
    <property type="project" value="TreeGrafter"/>
</dbReference>
<reference evidence="7" key="1">
    <citation type="submission" date="2016-04" db="EMBL/GenBank/DDBJ databases">
        <title>Comparative genomics of biotechnologically important yeasts.</title>
        <authorList>
            <consortium name="DOE Joint Genome Institute"/>
            <person name="Riley R."/>
            <person name="Haridas S."/>
            <person name="Wolfe K.H."/>
            <person name="Lopes M.R."/>
            <person name="Hittinger C.T."/>
            <person name="Goker M."/>
            <person name="Salamov A."/>
            <person name="Wisecaver J."/>
            <person name="Long T.M."/>
            <person name="Aerts A.L."/>
            <person name="Barry K."/>
            <person name="Choi C."/>
            <person name="Clum A."/>
            <person name="Coughlan A.Y."/>
            <person name="Deshpande S."/>
            <person name="Douglass A.P."/>
            <person name="Hanson S.J."/>
            <person name="Klenk H.-P."/>
            <person name="Labutti K."/>
            <person name="Lapidus A."/>
            <person name="Lindquist E."/>
            <person name="Lipzen A."/>
            <person name="Meier-Kolthoff J.P."/>
            <person name="Ohm R.A."/>
            <person name="Otillar R.P."/>
            <person name="Pangilinan J."/>
            <person name="Peng Y."/>
            <person name="Rokas A."/>
            <person name="Rosa C.A."/>
            <person name="Scheuner C."/>
            <person name="Sibirny A.A."/>
            <person name="Slot J.C."/>
            <person name="Stielow J.B."/>
            <person name="Sun H."/>
            <person name="Kurtzman C.P."/>
            <person name="Blackwell M."/>
            <person name="Grigoriev I.V."/>
            <person name="Jeffries T.W."/>
        </authorList>
    </citation>
    <scope>NUCLEOTIDE SEQUENCE [LARGE SCALE GENOMIC DNA]</scope>
    <source>
        <strain evidence="7">NRRL YB-2248</strain>
    </source>
</reference>
<comment type="similarity">
    <text evidence="2">Belongs to the importin beta family.</text>
</comment>
<dbReference type="Pfam" id="PF25758">
    <property type="entry name" value="TPR_IPO11"/>
    <property type="match status" value="1"/>
</dbReference>
<dbReference type="InterPro" id="IPR011989">
    <property type="entry name" value="ARM-like"/>
</dbReference>
<keyword evidence="3" id="KW-0813">Transport</keyword>
<dbReference type="AlphaFoldDB" id="A0A1E4T5M6"/>
<organism evidence="6 7">
    <name type="scientific">[Candida] arabinofermentans NRRL YB-2248</name>
    <dbReference type="NCBI Taxonomy" id="983967"/>
    <lineage>
        <taxon>Eukaryota</taxon>
        <taxon>Fungi</taxon>
        <taxon>Dikarya</taxon>
        <taxon>Ascomycota</taxon>
        <taxon>Saccharomycotina</taxon>
        <taxon>Pichiomycetes</taxon>
        <taxon>Pichiales</taxon>
        <taxon>Pichiaceae</taxon>
        <taxon>Ogataea</taxon>
        <taxon>Ogataea/Candida clade</taxon>
    </lineage>
</organism>
<evidence type="ECO:0000256" key="1">
    <source>
        <dbReference type="ARBA" id="ARBA00004123"/>
    </source>
</evidence>
<dbReference type="InterPro" id="IPR058669">
    <property type="entry name" value="TPR_IPO7/11-like"/>
</dbReference>
<accession>A0A1E4T5M6</accession>
<gene>
    <name evidence="6" type="ORF">CANARDRAFT_6592</name>
</gene>
<dbReference type="Proteomes" id="UP000094801">
    <property type="component" value="Unassembled WGS sequence"/>
</dbReference>
<protein>
    <recommendedName>
        <fullName evidence="5">Importin N-terminal domain-containing protein</fullName>
    </recommendedName>
</protein>
<evidence type="ECO:0000256" key="2">
    <source>
        <dbReference type="ARBA" id="ARBA00007991"/>
    </source>
</evidence>
<dbReference type="Pfam" id="PF03810">
    <property type="entry name" value="IBN_N"/>
    <property type="match status" value="1"/>
</dbReference>
<dbReference type="PANTHER" id="PTHR10997:SF7">
    <property type="entry name" value="IMPORTIN-11"/>
    <property type="match status" value="1"/>
</dbReference>
<keyword evidence="7" id="KW-1185">Reference proteome</keyword>
<dbReference type="STRING" id="983967.A0A1E4T5M6"/>
<dbReference type="Gene3D" id="1.25.10.10">
    <property type="entry name" value="Leucine-rich Repeat Variant"/>
    <property type="match status" value="1"/>
</dbReference>
<dbReference type="OrthoDB" id="361693at2759"/>
<evidence type="ECO:0000256" key="3">
    <source>
        <dbReference type="ARBA" id="ARBA00022448"/>
    </source>
</evidence>
<name>A0A1E4T5M6_9ASCO</name>
<dbReference type="GO" id="GO:0005829">
    <property type="term" value="C:cytosol"/>
    <property type="evidence" value="ECO:0007669"/>
    <property type="project" value="TreeGrafter"/>
</dbReference>
<dbReference type="GO" id="GO:0005635">
    <property type="term" value="C:nuclear envelope"/>
    <property type="evidence" value="ECO:0007669"/>
    <property type="project" value="TreeGrafter"/>
</dbReference>
<dbReference type="PANTHER" id="PTHR10997">
    <property type="entry name" value="IMPORTIN-7, 8, 11"/>
    <property type="match status" value="1"/>
</dbReference>
<evidence type="ECO:0000259" key="5">
    <source>
        <dbReference type="PROSITE" id="PS50166"/>
    </source>
</evidence>
<dbReference type="PROSITE" id="PS50166">
    <property type="entry name" value="IMPORTIN_B_NT"/>
    <property type="match status" value="1"/>
</dbReference>
<dbReference type="SMART" id="SM00913">
    <property type="entry name" value="IBN_N"/>
    <property type="match status" value="1"/>
</dbReference>
<evidence type="ECO:0000256" key="4">
    <source>
        <dbReference type="ARBA" id="ARBA00023242"/>
    </source>
</evidence>
<evidence type="ECO:0000313" key="7">
    <source>
        <dbReference type="Proteomes" id="UP000094801"/>
    </source>
</evidence>
<keyword evidence="4" id="KW-0539">Nucleus</keyword>
<evidence type="ECO:0000313" key="6">
    <source>
        <dbReference type="EMBL" id="ODV87032.1"/>
    </source>
</evidence>
<feature type="domain" description="Importin N-terminal" evidence="5">
    <location>
        <begin position="27"/>
        <end position="99"/>
    </location>
</feature>
<proteinExistence type="inferred from homology"/>
<dbReference type="SUPFAM" id="SSF48371">
    <property type="entry name" value="ARM repeat"/>
    <property type="match status" value="1"/>
</dbReference>
<dbReference type="GO" id="GO:0031267">
    <property type="term" value="F:small GTPase binding"/>
    <property type="evidence" value="ECO:0007669"/>
    <property type="project" value="InterPro"/>
</dbReference>
<sequence length="1036" mass="120751">MELNKDNLVAVLTTASGSERSSNQQNAEAQLKNWESIRGYHFLLQACYCDLNLSLQIRWLAIICLKNGVDKYWRSTRINSISKDEKFEIRKNLFSQLDESNNQLTIQNAHTIARICRFDFPQEWNTVFEEIANILESASSNNIIRIHNTLIILNQILKVLATVRIGRARVAMQSKVPIILPHLAKYHHIFFQLWTSSFDTTTMEVSYICLKTIRRSIVDGYEYPQRDQLVTEIFTSSLENFQKLLILHENNQLELLERYLKCYIKLYSNLVNDNPTSFILMPNSKDILITLLSLLESKASEIYNNNNNEDNDFWEQMGIRSITILKKLTTFAYKKGAMLLKQRNDKLEVEKATKIISEEFFTPSLIENIVNLIITWYLKLKPSDLESWSLEPEEWVNEELQLSWEYQIRPCAENYFQDLVSLFKPLLSNFILNKIEVALSDSNIDILTTDSILSVFQLSSNAIHDSCSFDQLFQNYFKPQAMKMEPIQNKIIKRRICLIISEWISIECSKETRLSIYELILSLLENKEINDKVVKLTALQTLQHLIDDWEFRKYDFLPYLNITIKSIMNLLNELELTESKLFVLKILSILIERTNPLISQEILIDIISVIPNMWESSNNSNEMIIKNMLMRVLRDVCNSLNNNSDKIHHIVLPLIPICCDDQSSYNSLLCEDGFELWSVVLKQLPINMEIPSILKNHFQLIIKGLLNWTEVLNMVLQLVRSYCILDYKIFETEMGLQVFKIIGGYLQTMRDDCIYLTSSMIEILILQIDDDKISSNLIISNLIESGLFNELINFITRESQSPNCEIKLSLPILRLILKDSTFFIKLLKIICDKDSNVSISLNILIESLIRMLKLITDSKIRKIYILALISFYNELNLNKYIKMNDGVDLEYQLNNVTEQDGICIVLSKHFNNVLFLTTHLLEEVQEDPLKNGDCATYHKPTSYDDDELKLIEDNENDDGEVDEDNEYVKEFKLDPSGEQLRFNLLIMNKDPVHFIYLKDYIKFKLQNLSQYVSDYELLISDVNRDTLDQLESIISK</sequence>
<dbReference type="EMBL" id="KV453849">
    <property type="protein sequence ID" value="ODV87032.1"/>
    <property type="molecule type" value="Genomic_DNA"/>
</dbReference>
<dbReference type="InterPro" id="IPR001494">
    <property type="entry name" value="Importin-beta_N"/>
</dbReference>